<sequence>MKLREEFEEAVSAVVHINFETTSLSHFYTFETNIRNLGGLLAAYDLDHDKHLLNKAVEVGEMLYATFDTPNRMPITRWGFHLISLDEYVFTTEAHPLKRAM</sequence>
<evidence type="ECO:0000256" key="1">
    <source>
        <dbReference type="ARBA" id="ARBA00001913"/>
    </source>
</evidence>
<dbReference type="InterPro" id="IPR050749">
    <property type="entry name" value="Glycosyl_Hydrolase_47"/>
</dbReference>
<dbReference type="GO" id="GO:0005975">
    <property type="term" value="P:carbohydrate metabolic process"/>
    <property type="evidence" value="ECO:0007669"/>
    <property type="project" value="InterPro"/>
</dbReference>
<dbReference type="PANTHER" id="PTHR11742">
    <property type="entry name" value="MANNOSYL-OLIGOSACCHARIDE ALPHA-1,2-MANNOSIDASE-RELATED"/>
    <property type="match status" value="1"/>
</dbReference>
<keyword evidence="6" id="KW-0378">Hydrolase</keyword>
<reference evidence="12" key="1">
    <citation type="submission" date="2021-08" db="EMBL/GenBank/DDBJ databases">
        <title>Global Aspergillus fumigatus from environmental and clinical sources.</title>
        <authorList>
            <person name="Barber A."/>
            <person name="Sae-Ong T."/>
        </authorList>
    </citation>
    <scope>NUCLEOTIDE SEQUENCE</scope>
    <source>
        <strain evidence="12">NRZ-2016-071</strain>
    </source>
</reference>
<evidence type="ECO:0000256" key="5">
    <source>
        <dbReference type="ARBA" id="ARBA00007658"/>
    </source>
</evidence>
<evidence type="ECO:0000256" key="7">
    <source>
        <dbReference type="ARBA" id="ARBA00023157"/>
    </source>
</evidence>
<dbReference type="InterPro" id="IPR001382">
    <property type="entry name" value="Glyco_hydro_47"/>
</dbReference>
<name>A0A229W8Z4_ASPFM</name>
<evidence type="ECO:0000256" key="9">
    <source>
        <dbReference type="ARBA" id="ARBA00024790"/>
    </source>
</evidence>
<gene>
    <name evidence="12" type="ORF">KXV57_009727</name>
</gene>
<comment type="cofactor">
    <cofactor evidence="1">
        <name>Ca(2+)</name>
        <dbReference type="ChEBI" id="CHEBI:29108"/>
    </cofactor>
</comment>
<comment type="pathway">
    <text evidence="4">Protein modification; protein glycosylation.</text>
</comment>
<dbReference type="Pfam" id="PF01532">
    <property type="entry name" value="Glyco_hydro_47"/>
    <property type="match status" value="1"/>
</dbReference>
<evidence type="ECO:0000256" key="3">
    <source>
        <dbReference type="ARBA" id="ARBA00004321"/>
    </source>
</evidence>
<evidence type="ECO:0000256" key="6">
    <source>
        <dbReference type="ARBA" id="ARBA00022801"/>
    </source>
</evidence>
<dbReference type="SUPFAM" id="SSF48225">
    <property type="entry name" value="Seven-hairpin glycosidases"/>
    <property type="match status" value="1"/>
</dbReference>
<evidence type="ECO:0000256" key="10">
    <source>
        <dbReference type="ARBA" id="ARBA00030490"/>
    </source>
</evidence>
<dbReference type="GO" id="GO:0005783">
    <property type="term" value="C:endoplasmic reticulum"/>
    <property type="evidence" value="ECO:0007669"/>
    <property type="project" value="TreeGrafter"/>
</dbReference>
<keyword evidence="7" id="KW-1015">Disulfide bond</keyword>
<dbReference type="InterPro" id="IPR012341">
    <property type="entry name" value="6hp_glycosidase-like_sf"/>
</dbReference>
<accession>A0A229W8Z4</accession>
<dbReference type="Proteomes" id="UP000813423">
    <property type="component" value="Unassembled WGS sequence"/>
</dbReference>
<evidence type="ECO:0000256" key="2">
    <source>
        <dbReference type="ARBA" id="ARBA00001946"/>
    </source>
</evidence>
<dbReference type="GO" id="GO:0016020">
    <property type="term" value="C:membrane"/>
    <property type="evidence" value="ECO:0007669"/>
    <property type="project" value="InterPro"/>
</dbReference>
<comment type="caution">
    <text evidence="12">The sequence shown here is derived from an EMBL/GenBank/DDBJ whole genome shotgun (WGS) entry which is preliminary data.</text>
</comment>
<evidence type="ECO:0000256" key="4">
    <source>
        <dbReference type="ARBA" id="ARBA00004922"/>
    </source>
</evidence>
<dbReference type="EMBL" id="JAIBSC010000098">
    <property type="protein sequence ID" value="KAH1898230.1"/>
    <property type="molecule type" value="Genomic_DNA"/>
</dbReference>
<dbReference type="GO" id="GO:0036503">
    <property type="term" value="P:ERAD pathway"/>
    <property type="evidence" value="ECO:0007669"/>
    <property type="project" value="UniProtKB-ARBA"/>
</dbReference>
<comment type="cofactor">
    <cofactor evidence="2">
        <name>Mg(2+)</name>
        <dbReference type="ChEBI" id="CHEBI:18420"/>
    </cofactor>
</comment>
<dbReference type="GO" id="GO:0005509">
    <property type="term" value="F:calcium ion binding"/>
    <property type="evidence" value="ECO:0007669"/>
    <property type="project" value="InterPro"/>
</dbReference>
<dbReference type="GO" id="GO:0060205">
    <property type="term" value="C:cytoplasmic vesicle lumen"/>
    <property type="evidence" value="ECO:0007669"/>
    <property type="project" value="UniProtKB-SubCell"/>
</dbReference>
<comment type="similarity">
    <text evidence="5">Belongs to the glycosyl hydrolase 47 family.</text>
</comment>
<comment type="subcellular location">
    <subcellularLocation>
        <location evidence="3">Cytoplasmic vesicle lumen</location>
    </subcellularLocation>
</comment>
<dbReference type="PANTHER" id="PTHR11742:SF103">
    <property type="entry name" value="ENDOPLASMIC RETICULUM MANNOSIDASE MNL2-RELATED"/>
    <property type="match status" value="1"/>
</dbReference>
<protein>
    <recommendedName>
        <fullName evidence="11">Class I alpha-mannosidase 1B</fullName>
    </recommendedName>
    <alternativeName>
        <fullName evidence="10">Man(9)-alpha-mannosidase 1B</fullName>
    </alternativeName>
</protein>
<dbReference type="InterPro" id="IPR036026">
    <property type="entry name" value="Seven-hairpin_glycosidases"/>
</dbReference>
<comment type="function">
    <text evidence="9">Involved in the maturation of Asn-linked oligosaccharides. Progressively trims alpha-1,2-linked mannose residues from Man(9)GlcNAc(2) to produce Man(5)GlcNAc(2).</text>
</comment>
<evidence type="ECO:0000256" key="8">
    <source>
        <dbReference type="ARBA" id="ARBA00023329"/>
    </source>
</evidence>
<evidence type="ECO:0000256" key="11">
    <source>
        <dbReference type="ARBA" id="ARBA00032673"/>
    </source>
</evidence>
<dbReference type="GO" id="GO:0004571">
    <property type="term" value="F:mannosyl-oligosaccharide 1,2-alpha-mannosidase activity"/>
    <property type="evidence" value="ECO:0007669"/>
    <property type="project" value="InterPro"/>
</dbReference>
<dbReference type="AlphaFoldDB" id="A0A229W8Z4"/>
<dbReference type="Gene3D" id="1.50.10.10">
    <property type="match status" value="1"/>
</dbReference>
<organism evidence="12 13">
    <name type="scientific">Aspergillus fumigatus</name>
    <name type="common">Neosartorya fumigata</name>
    <dbReference type="NCBI Taxonomy" id="746128"/>
    <lineage>
        <taxon>Eukaryota</taxon>
        <taxon>Fungi</taxon>
        <taxon>Dikarya</taxon>
        <taxon>Ascomycota</taxon>
        <taxon>Pezizomycotina</taxon>
        <taxon>Eurotiomycetes</taxon>
        <taxon>Eurotiomycetidae</taxon>
        <taxon>Eurotiales</taxon>
        <taxon>Aspergillaceae</taxon>
        <taxon>Aspergillus</taxon>
        <taxon>Aspergillus subgen. Fumigati</taxon>
    </lineage>
</organism>
<proteinExistence type="inferred from homology"/>
<keyword evidence="8" id="KW-0968">Cytoplasmic vesicle</keyword>
<evidence type="ECO:0000313" key="13">
    <source>
        <dbReference type="Proteomes" id="UP000813423"/>
    </source>
</evidence>
<evidence type="ECO:0000313" key="12">
    <source>
        <dbReference type="EMBL" id="KAH1898230.1"/>
    </source>
</evidence>